<dbReference type="PANTHER" id="PTHR46093">
    <property type="entry name" value="ACYL-COA-BINDING DOMAIN-CONTAINING PROTEIN 5"/>
    <property type="match status" value="1"/>
</dbReference>
<dbReference type="SUPFAM" id="SSF117281">
    <property type="entry name" value="Kelch motif"/>
    <property type="match status" value="1"/>
</dbReference>
<proteinExistence type="predicted"/>
<dbReference type="Pfam" id="PF13860">
    <property type="entry name" value="FlgD_ig"/>
    <property type="match status" value="1"/>
</dbReference>
<accession>A0A933SDN4</accession>
<protein>
    <submittedName>
        <fullName evidence="5">T9SS type A sorting domain-containing protein</fullName>
    </submittedName>
</protein>
<evidence type="ECO:0000313" key="6">
    <source>
        <dbReference type="Proteomes" id="UP000696931"/>
    </source>
</evidence>
<feature type="chain" id="PRO_5036749064" evidence="3">
    <location>
        <begin position="33"/>
        <end position="774"/>
    </location>
</feature>
<evidence type="ECO:0000259" key="4">
    <source>
        <dbReference type="Pfam" id="PF13860"/>
    </source>
</evidence>
<dbReference type="Gene3D" id="2.60.40.4070">
    <property type="match status" value="1"/>
</dbReference>
<dbReference type="AlphaFoldDB" id="A0A933SDN4"/>
<keyword evidence="1" id="KW-0880">Kelch repeat</keyword>
<dbReference type="NCBIfam" id="TIGR04183">
    <property type="entry name" value="Por_Secre_tail"/>
    <property type="match status" value="1"/>
</dbReference>
<dbReference type="PANTHER" id="PTHR46093:SF18">
    <property type="entry name" value="FIBRONECTIN TYPE-III DOMAIN-CONTAINING PROTEIN"/>
    <property type="match status" value="1"/>
</dbReference>
<reference evidence="5" key="1">
    <citation type="submission" date="2020-07" db="EMBL/GenBank/DDBJ databases">
        <title>Huge and variable diversity of episymbiotic CPR bacteria and DPANN archaea in groundwater ecosystems.</title>
        <authorList>
            <person name="He C.Y."/>
            <person name="Keren R."/>
            <person name="Whittaker M."/>
            <person name="Farag I.F."/>
            <person name="Doudna J."/>
            <person name="Cate J.H.D."/>
            <person name="Banfield J.F."/>
        </authorList>
    </citation>
    <scope>NUCLEOTIDE SEQUENCE</scope>
    <source>
        <strain evidence="5">NC_groundwater_1813_Pr3_B-0.1um_71_17</strain>
    </source>
</reference>
<keyword evidence="3" id="KW-0732">Signal</keyword>
<dbReference type="InterPro" id="IPR015915">
    <property type="entry name" value="Kelch-typ_b-propeller"/>
</dbReference>
<evidence type="ECO:0000256" key="2">
    <source>
        <dbReference type="ARBA" id="ARBA00022737"/>
    </source>
</evidence>
<organism evidence="5 6">
    <name type="scientific">Eiseniibacteriota bacterium</name>
    <dbReference type="NCBI Taxonomy" id="2212470"/>
    <lineage>
        <taxon>Bacteria</taxon>
        <taxon>Candidatus Eiseniibacteriota</taxon>
    </lineage>
</organism>
<dbReference type="SUPFAM" id="SSF50965">
    <property type="entry name" value="Galactose oxidase, central domain"/>
    <property type="match status" value="2"/>
</dbReference>
<gene>
    <name evidence="5" type="ORF">HZA61_09880</name>
</gene>
<dbReference type="Gene3D" id="2.120.10.80">
    <property type="entry name" value="Kelch-type beta propeller"/>
    <property type="match status" value="3"/>
</dbReference>
<dbReference type="Pfam" id="PF24681">
    <property type="entry name" value="Kelch_KLHDC2_KLHL20_DRC7"/>
    <property type="match status" value="2"/>
</dbReference>
<comment type="caution">
    <text evidence="5">The sequence shown here is derived from an EMBL/GenBank/DDBJ whole genome shotgun (WGS) entry which is preliminary data.</text>
</comment>
<name>A0A933SDN4_UNCEI</name>
<feature type="signal peptide" evidence="3">
    <location>
        <begin position="1"/>
        <end position="32"/>
    </location>
</feature>
<evidence type="ECO:0000256" key="1">
    <source>
        <dbReference type="ARBA" id="ARBA00022441"/>
    </source>
</evidence>
<keyword evidence="2" id="KW-0677">Repeat</keyword>
<sequence length="774" mass="82043">MLIRNALMRYTRAIVCLLVPAALGAAALTTTAAAIDVPDGYWTELAFAPRQGQTAVFDPARNRVIVFGGEDVSGFHNDVWAFTLDGTPHWTQLVPQGTPPEPRTQHCAVFDPLGNRLIVFGGRSGVGYLSDTWELSLNGQPVWSQMAPAGAPPGARHSASAAYDSRRHAMIVSGGVDGFSTRNEIYILSLEGVLRWTLKPQSAGGPAARRNHVSVYDNVADRLVISGGYAGGDSADTWALPIEGQPVWKRLATSGPWPVGRERHTGVYDALTRRLVIFGGRSVATTLNDAWALPLTDGATWEPIAVSGNAGVPRHTHSGVLDAANNQLVVLAGVNGTTVRNDVQALSLGASHEWTTLAPDDSLPPPRSGAAMAFDGAAQRLFVTGGADAVTTTLDDLWRWGESPRADWQPLVPAVTPGARRHAASVWDAARGRMLLMGGDEPQGPVPADLWALSGVAPFEWTQLPTIGPGPSERSGHALVWDTTRDRLLLFGGRDGSGLALADLWELPLAGALQWAPIATSGAVPAARDLAAAAYDAERDQLVLFGGRGAAGQALADAWVLPLGGAMEWSALNPTGAAPAARYGPAYAFDASRDRLVIFGGGETAAWLADGWELTLSGAPAWRALASLGVTPAARREASAVFDVAGDRLLLFGGSSYATRLGDLWQLEFSRVLDADGGPAVARVSALRAPAPNPARGMTTLRWSLARAGHVRLGVYDLSGRLVRTLADGERAAGEHAIEWDGRDDSRAMREAGVYFVRLEAEGVRETRKIVRVR</sequence>
<dbReference type="Proteomes" id="UP000696931">
    <property type="component" value="Unassembled WGS sequence"/>
</dbReference>
<feature type="domain" description="FlgD/Vpr Ig-like" evidence="4">
    <location>
        <begin position="707"/>
        <end position="762"/>
    </location>
</feature>
<dbReference type="InterPro" id="IPR026444">
    <property type="entry name" value="Secre_tail"/>
</dbReference>
<dbReference type="InterPro" id="IPR025965">
    <property type="entry name" value="FlgD/Vpr_Ig-like"/>
</dbReference>
<dbReference type="InterPro" id="IPR011043">
    <property type="entry name" value="Gal_Oxase/kelch_b-propeller"/>
</dbReference>
<evidence type="ECO:0000313" key="5">
    <source>
        <dbReference type="EMBL" id="MBI5169785.1"/>
    </source>
</evidence>
<dbReference type="EMBL" id="JACRIW010000068">
    <property type="protein sequence ID" value="MBI5169785.1"/>
    <property type="molecule type" value="Genomic_DNA"/>
</dbReference>
<evidence type="ECO:0000256" key="3">
    <source>
        <dbReference type="SAM" id="SignalP"/>
    </source>
</evidence>